<evidence type="ECO:0000313" key="2">
    <source>
        <dbReference type="Proteomes" id="UP001165960"/>
    </source>
</evidence>
<protein>
    <submittedName>
        <fullName evidence="1">Uncharacterized protein</fullName>
    </submittedName>
</protein>
<comment type="caution">
    <text evidence="1">The sequence shown here is derived from an EMBL/GenBank/DDBJ whole genome shotgun (WGS) entry which is preliminary data.</text>
</comment>
<name>A0ACC2TGU1_9FUNG</name>
<organism evidence="1 2">
    <name type="scientific">Entomophthora muscae</name>
    <dbReference type="NCBI Taxonomy" id="34485"/>
    <lineage>
        <taxon>Eukaryota</taxon>
        <taxon>Fungi</taxon>
        <taxon>Fungi incertae sedis</taxon>
        <taxon>Zoopagomycota</taxon>
        <taxon>Entomophthoromycotina</taxon>
        <taxon>Entomophthoromycetes</taxon>
        <taxon>Entomophthorales</taxon>
        <taxon>Entomophthoraceae</taxon>
        <taxon>Entomophthora</taxon>
    </lineage>
</organism>
<dbReference type="EMBL" id="QTSX02002881">
    <property type="protein sequence ID" value="KAJ9073898.1"/>
    <property type="molecule type" value="Genomic_DNA"/>
</dbReference>
<gene>
    <name evidence="1" type="ORF">DSO57_1011790</name>
</gene>
<sequence length="516" mass="59108">MITPKFSITQDYEYIHIVIHAPHVKTQQVDILAEQDEFRFVVAPYFLRLKLPGNIIEDDRSSAKYDLSTGEFKIVLPKETPGQFFEDLDLLSKLLARKSDSTPNASKGPGKSLIEVLSSTSTELPPSELLEDEELDWEIPQELPTETLSFGKVGYGFNGAYSGYFDHIQEMPNEINEIPNPETTPVLERRKIRLALEDEKFDEDYYLGDLSAENEEEFQSIFKFKPKWAKILKEVQKQKKCPTNTLQVSDNAPRKIIEEVTPQVSLDVIEQKPAASKILIQEMSNDSSLIDSKTSTNTIEEKMSSLSMDYHVSRGFDSQSSVHALLEFTEKEKAAMVSLSRKEYILNKEESRPIYLGLVDLILSYSYEYRVTLGEFSVESSWTIGKLCSSMACLEVFSTLSEVLVAHRRRVLSYPLYRHFELGKKVVHDTAIIFKLGRRALLKVLLQLKDLFDHHDVHYRYSKILLDDYCVWIQTWARDATLSLLGNQINDTVILPKDLGWELDELNALVEQVQAE</sequence>
<dbReference type="Proteomes" id="UP001165960">
    <property type="component" value="Unassembled WGS sequence"/>
</dbReference>
<keyword evidence="2" id="KW-1185">Reference proteome</keyword>
<evidence type="ECO:0000313" key="1">
    <source>
        <dbReference type="EMBL" id="KAJ9073898.1"/>
    </source>
</evidence>
<proteinExistence type="predicted"/>
<accession>A0ACC2TGU1</accession>
<reference evidence="1" key="1">
    <citation type="submission" date="2022-04" db="EMBL/GenBank/DDBJ databases">
        <title>Genome of the entomopathogenic fungus Entomophthora muscae.</title>
        <authorList>
            <person name="Elya C."/>
            <person name="Lovett B.R."/>
            <person name="Lee E."/>
            <person name="Macias A.M."/>
            <person name="Hajek A.E."/>
            <person name="De Bivort B.L."/>
            <person name="Kasson M.T."/>
            <person name="De Fine Licht H.H."/>
            <person name="Stajich J.E."/>
        </authorList>
    </citation>
    <scope>NUCLEOTIDE SEQUENCE</scope>
    <source>
        <strain evidence="1">Berkeley</strain>
    </source>
</reference>